<dbReference type="Pfam" id="PF06697">
    <property type="entry name" value="DUF1191"/>
    <property type="match status" value="1"/>
</dbReference>
<keyword evidence="4" id="KW-1185">Reference proteome</keyword>
<feature type="signal peptide" evidence="2">
    <location>
        <begin position="1"/>
        <end position="16"/>
    </location>
</feature>
<name>A0A2Z7BHR9_9LAMI</name>
<keyword evidence="1" id="KW-1133">Transmembrane helix</keyword>
<dbReference type="EMBL" id="KV007465">
    <property type="protein sequence ID" value="KZV31521.1"/>
    <property type="molecule type" value="Genomic_DNA"/>
</dbReference>
<dbReference type="InterPro" id="IPR010605">
    <property type="entry name" value="DUF1191"/>
</dbReference>
<dbReference type="PANTHER" id="PTHR33512">
    <property type="entry name" value="PROTEIN, PUTATIVE (DUF1191)-RELATED"/>
    <property type="match status" value="1"/>
</dbReference>
<protein>
    <submittedName>
        <fullName evidence="3">Uncharacterized protein</fullName>
    </submittedName>
</protein>
<dbReference type="OrthoDB" id="768690at2759"/>
<feature type="chain" id="PRO_5016369462" evidence="2">
    <location>
        <begin position="17"/>
        <end position="307"/>
    </location>
</feature>
<feature type="transmembrane region" description="Helical" evidence="1">
    <location>
        <begin position="214"/>
        <end position="239"/>
    </location>
</feature>
<gene>
    <name evidence="3" type="ORF">F511_07372</name>
</gene>
<keyword evidence="1" id="KW-0472">Membrane</keyword>
<sequence length="307" mass="35008">MFYFIFLFLSLNFTHAFDKTLESVLHDHALKILIHHRPHTGVVYDARLPSSLSEIKVSVVSLRSRTLWRAGANFSDFIVPPNTLPVPYSKRVLIVYHNLGNWSSFYYTLSGYRLVSPVIGFLVYDASLLSRKRPSQMLKLSKLELDTKGKVITIQFKNWTFSREAGNRDKRCAAFDERGNVTISEMSMASECQTRSQGHFTVVVPEIKKQKQAWPFWIVGLLGGFVGLILVGLAGNLAVRSLAGKRSEEIMEKEADNGELLQTYWIHSSKMPRAEVTRTQPVLESASLPNPILSWFDWSNRNRSRKQ</sequence>
<keyword evidence="2" id="KW-0732">Signal</keyword>
<dbReference type="GO" id="GO:0016020">
    <property type="term" value="C:membrane"/>
    <property type="evidence" value="ECO:0007669"/>
    <property type="project" value="TreeGrafter"/>
</dbReference>
<proteinExistence type="predicted"/>
<evidence type="ECO:0000256" key="2">
    <source>
        <dbReference type="SAM" id="SignalP"/>
    </source>
</evidence>
<accession>A0A2Z7BHR9</accession>
<organism evidence="3 4">
    <name type="scientific">Dorcoceras hygrometricum</name>
    <dbReference type="NCBI Taxonomy" id="472368"/>
    <lineage>
        <taxon>Eukaryota</taxon>
        <taxon>Viridiplantae</taxon>
        <taxon>Streptophyta</taxon>
        <taxon>Embryophyta</taxon>
        <taxon>Tracheophyta</taxon>
        <taxon>Spermatophyta</taxon>
        <taxon>Magnoliopsida</taxon>
        <taxon>eudicotyledons</taxon>
        <taxon>Gunneridae</taxon>
        <taxon>Pentapetalae</taxon>
        <taxon>asterids</taxon>
        <taxon>lamiids</taxon>
        <taxon>Lamiales</taxon>
        <taxon>Gesneriaceae</taxon>
        <taxon>Didymocarpoideae</taxon>
        <taxon>Trichosporeae</taxon>
        <taxon>Loxocarpinae</taxon>
        <taxon>Dorcoceras</taxon>
    </lineage>
</organism>
<reference evidence="3 4" key="1">
    <citation type="journal article" date="2015" name="Proc. Natl. Acad. Sci. U.S.A.">
        <title>The resurrection genome of Boea hygrometrica: A blueprint for survival of dehydration.</title>
        <authorList>
            <person name="Xiao L."/>
            <person name="Yang G."/>
            <person name="Zhang L."/>
            <person name="Yang X."/>
            <person name="Zhao S."/>
            <person name="Ji Z."/>
            <person name="Zhou Q."/>
            <person name="Hu M."/>
            <person name="Wang Y."/>
            <person name="Chen M."/>
            <person name="Xu Y."/>
            <person name="Jin H."/>
            <person name="Xiao X."/>
            <person name="Hu G."/>
            <person name="Bao F."/>
            <person name="Hu Y."/>
            <person name="Wan P."/>
            <person name="Li L."/>
            <person name="Deng X."/>
            <person name="Kuang T."/>
            <person name="Xiang C."/>
            <person name="Zhu J.K."/>
            <person name="Oliver M.J."/>
            <person name="He Y."/>
        </authorList>
    </citation>
    <scope>NUCLEOTIDE SEQUENCE [LARGE SCALE GENOMIC DNA]</scope>
    <source>
        <strain evidence="4">cv. XS01</strain>
    </source>
</reference>
<dbReference type="PANTHER" id="PTHR33512:SF4">
    <property type="entry name" value="PROTEIN, PUTATIVE (DUF1191)-RELATED"/>
    <property type="match status" value="1"/>
</dbReference>
<dbReference type="AlphaFoldDB" id="A0A2Z7BHR9"/>
<evidence type="ECO:0000313" key="3">
    <source>
        <dbReference type="EMBL" id="KZV31521.1"/>
    </source>
</evidence>
<keyword evidence="1" id="KW-0812">Transmembrane</keyword>
<evidence type="ECO:0000313" key="4">
    <source>
        <dbReference type="Proteomes" id="UP000250235"/>
    </source>
</evidence>
<evidence type="ECO:0000256" key="1">
    <source>
        <dbReference type="SAM" id="Phobius"/>
    </source>
</evidence>
<dbReference type="Proteomes" id="UP000250235">
    <property type="component" value="Unassembled WGS sequence"/>
</dbReference>